<evidence type="ECO:0000256" key="4">
    <source>
        <dbReference type="ARBA" id="ARBA00022992"/>
    </source>
</evidence>
<evidence type="ECO:0000259" key="8">
    <source>
        <dbReference type="PROSITE" id="PS50011"/>
    </source>
</evidence>
<dbReference type="InterPro" id="IPR014710">
    <property type="entry name" value="RmlC-like_jellyroll"/>
</dbReference>
<feature type="region of interest" description="Disordered" evidence="7">
    <location>
        <begin position="609"/>
        <end position="635"/>
    </location>
</feature>
<feature type="compositionally biased region" description="Basic and acidic residues" evidence="7">
    <location>
        <begin position="616"/>
        <end position="626"/>
    </location>
</feature>
<dbReference type="SUPFAM" id="SSF56112">
    <property type="entry name" value="Protein kinase-like (PK-like)"/>
    <property type="match status" value="1"/>
</dbReference>
<dbReference type="GO" id="GO:0030553">
    <property type="term" value="F:cGMP binding"/>
    <property type="evidence" value="ECO:0007669"/>
    <property type="project" value="UniProtKB-KW"/>
</dbReference>
<evidence type="ECO:0000313" key="11">
    <source>
        <dbReference type="EMBL" id="TPP49922.1"/>
    </source>
</evidence>
<reference evidence="12" key="1">
    <citation type="submission" date="2019-02" db="EMBL/GenBank/DDBJ databases">
        <title>FDA dAtabase for Regulatory Grade micrObial Sequences (FDA-ARGOS): Supporting development and validation of Infectious Disease Dx tests.</title>
        <authorList>
            <person name="Duncan R."/>
            <person name="Fisher C."/>
            <person name="Tallon L."/>
            <person name="Sadzewicz L."/>
            <person name="Sengamalay N."/>
            <person name="Ott S."/>
            <person name="Godinez A."/>
            <person name="Nagaraj S."/>
            <person name="Vavikolanu K."/>
            <person name="Nadendla S."/>
            <person name="Aluvathingal J."/>
            <person name="Sichtig H."/>
        </authorList>
    </citation>
    <scope>NUCLEOTIDE SEQUENCE [LARGE SCALE GENOMIC DNA]</scope>
    <source>
        <strain evidence="12">FDAARGOS_361</strain>
    </source>
</reference>
<feature type="compositionally biased region" description="Polar residues" evidence="7">
    <location>
        <begin position="3117"/>
        <end position="3130"/>
    </location>
</feature>
<feature type="compositionally biased region" description="Low complexity" evidence="7">
    <location>
        <begin position="2181"/>
        <end position="2190"/>
    </location>
</feature>
<dbReference type="GO" id="GO:0005524">
    <property type="term" value="F:ATP binding"/>
    <property type="evidence" value="ECO:0007669"/>
    <property type="project" value="UniProtKB-UniRule"/>
</dbReference>
<feature type="region of interest" description="Disordered" evidence="7">
    <location>
        <begin position="295"/>
        <end position="337"/>
    </location>
</feature>
<feature type="domain" description="Cyclic nucleotide-binding" evidence="9">
    <location>
        <begin position="2256"/>
        <end position="2310"/>
    </location>
</feature>
<dbReference type="VEuPathDB" id="TriTrypDB:LdCL_200012600"/>
<feature type="compositionally biased region" description="Low complexity" evidence="7">
    <location>
        <begin position="31"/>
        <end position="44"/>
    </location>
</feature>
<feature type="compositionally biased region" description="Low complexity" evidence="7">
    <location>
        <begin position="1"/>
        <end position="15"/>
    </location>
</feature>
<feature type="binding site" evidence="5">
    <location>
        <position position="3369"/>
    </location>
    <ligand>
        <name>ATP</name>
        <dbReference type="ChEBI" id="CHEBI:30616"/>
    </ligand>
</feature>
<evidence type="ECO:0000256" key="1">
    <source>
        <dbReference type="ARBA" id="ARBA00022535"/>
    </source>
</evidence>
<dbReference type="CDD" id="cd00038">
    <property type="entry name" value="CAP_ED"/>
    <property type="match status" value="1"/>
</dbReference>
<feature type="region of interest" description="Disordered" evidence="7">
    <location>
        <begin position="56"/>
        <end position="221"/>
    </location>
</feature>
<dbReference type="Gene3D" id="2.60.120.10">
    <property type="entry name" value="Jelly Rolls"/>
    <property type="match status" value="2"/>
</dbReference>
<dbReference type="InterPro" id="IPR018490">
    <property type="entry name" value="cNMP-bd_dom_sf"/>
</dbReference>
<dbReference type="Proteomes" id="UP000318447">
    <property type="component" value="Unassembled WGS sequence"/>
</dbReference>
<feature type="compositionally biased region" description="Low complexity" evidence="7">
    <location>
        <begin position="3737"/>
        <end position="3748"/>
    </location>
</feature>
<dbReference type="VEuPathDB" id="TriTrypDB:LdCL_200012500"/>
<dbReference type="InterPro" id="IPR000719">
    <property type="entry name" value="Prot_kinase_dom"/>
</dbReference>
<dbReference type="CDD" id="cd22961">
    <property type="entry name" value="DD_TEX55-like"/>
    <property type="match status" value="1"/>
</dbReference>
<dbReference type="SUPFAM" id="SSF55785">
    <property type="entry name" value="PYP-like sensor domain (PAS domain)"/>
    <property type="match status" value="1"/>
</dbReference>
<evidence type="ECO:0000256" key="6">
    <source>
        <dbReference type="SAM" id="Coils"/>
    </source>
</evidence>
<dbReference type="Pfam" id="PF00989">
    <property type="entry name" value="PAS"/>
    <property type="match status" value="1"/>
</dbReference>
<feature type="region of interest" description="Disordered" evidence="7">
    <location>
        <begin position="3083"/>
        <end position="3135"/>
    </location>
</feature>
<dbReference type="SMART" id="SM00100">
    <property type="entry name" value="cNMP"/>
    <property type="match status" value="2"/>
</dbReference>
<feature type="compositionally biased region" description="Basic and acidic residues" evidence="7">
    <location>
        <begin position="501"/>
        <end position="511"/>
    </location>
</feature>
<feature type="compositionally biased region" description="Basic and acidic residues" evidence="7">
    <location>
        <begin position="3091"/>
        <end position="3106"/>
    </location>
</feature>
<feature type="compositionally biased region" description="Polar residues" evidence="7">
    <location>
        <begin position="1466"/>
        <end position="1485"/>
    </location>
</feature>
<evidence type="ECO:0000256" key="5">
    <source>
        <dbReference type="PROSITE-ProRule" id="PRU10141"/>
    </source>
</evidence>
<protein>
    <submittedName>
        <fullName evidence="11">Protein kinase domain family protein</fullName>
    </submittedName>
</protein>
<dbReference type="NCBIfam" id="TIGR00229">
    <property type="entry name" value="sensory_box"/>
    <property type="match status" value="1"/>
</dbReference>
<evidence type="ECO:0000313" key="12">
    <source>
        <dbReference type="Proteomes" id="UP000318447"/>
    </source>
</evidence>
<feature type="region of interest" description="Disordered" evidence="7">
    <location>
        <begin position="2972"/>
        <end position="3063"/>
    </location>
</feature>
<dbReference type="InterPro" id="IPR013767">
    <property type="entry name" value="PAS_fold"/>
</dbReference>
<feature type="region of interest" description="Disordered" evidence="7">
    <location>
        <begin position="369"/>
        <end position="587"/>
    </location>
</feature>
<dbReference type="VEuPathDB" id="TriTrypDB:LDHU3_20.0980"/>
<evidence type="ECO:0000256" key="7">
    <source>
        <dbReference type="SAM" id="MobiDB-lite"/>
    </source>
</evidence>
<organism evidence="11 12">
    <name type="scientific">Leishmania donovani</name>
    <dbReference type="NCBI Taxonomy" id="5661"/>
    <lineage>
        <taxon>Eukaryota</taxon>
        <taxon>Discoba</taxon>
        <taxon>Euglenozoa</taxon>
        <taxon>Kinetoplastea</taxon>
        <taxon>Metakinetoplastina</taxon>
        <taxon>Trypanosomatida</taxon>
        <taxon>Trypanosomatidae</taxon>
        <taxon>Leishmaniinae</taxon>
        <taxon>Leishmania</taxon>
    </lineage>
</organism>
<dbReference type="GO" id="GO:0004672">
    <property type="term" value="F:protein kinase activity"/>
    <property type="evidence" value="ECO:0007669"/>
    <property type="project" value="InterPro"/>
</dbReference>
<feature type="region of interest" description="Disordered" evidence="7">
    <location>
        <begin position="1466"/>
        <end position="1572"/>
    </location>
</feature>
<dbReference type="CDD" id="cd00130">
    <property type="entry name" value="PAS"/>
    <property type="match status" value="1"/>
</dbReference>
<dbReference type="InterPro" id="IPR036525">
    <property type="entry name" value="Tubulin/FtsZ_GTPase_sf"/>
</dbReference>
<dbReference type="SMART" id="SM00091">
    <property type="entry name" value="PAS"/>
    <property type="match status" value="1"/>
</dbReference>
<gene>
    <name evidence="11" type="ORF">CGC21_29440</name>
</gene>
<feature type="compositionally biased region" description="Polar residues" evidence="7">
    <location>
        <begin position="319"/>
        <end position="337"/>
    </location>
</feature>
<feature type="compositionally biased region" description="Low complexity" evidence="7">
    <location>
        <begin position="1532"/>
        <end position="1543"/>
    </location>
</feature>
<dbReference type="InterPro" id="IPR000595">
    <property type="entry name" value="cNMP-bd_dom"/>
</dbReference>
<comment type="caution">
    <text evidence="11">The sequence shown here is derived from an EMBL/GenBank/DDBJ whole genome shotgun (WGS) entry which is preliminary data.</text>
</comment>
<feature type="region of interest" description="Disordered" evidence="7">
    <location>
        <begin position="1605"/>
        <end position="1626"/>
    </location>
</feature>
<dbReference type="SUPFAM" id="SSF52490">
    <property type="entry name" value="Tubulin nucleotide-binding domain-like"/>
    <property type="match status" value="1"/>
</dbReference>
<dbReference type="EMBL" id="RHLC01000023">
    <property type="protein sequence ID" value="TPP49922.1"/>
    <property type="molecule type" value="Genomic_DNA"/>
</dbReference>
<sequence length="4270" mass="450512">MSDFSSSSSDSSSDDGIFTRRVEFQQRQRGASSSSSVPALGSSATRDVVAIISESAPPCTVDAVEAPATAGATTSRARSQPPDVAPVVLSERVTTQTSLQSASTGSEDKSSPGGSPVQRRRRRVAGTRPPAIKGALGSPTEPATEPKQQRGRRSSVSDPGSLLELPPPSRSSSRQRRTSVHSMSTADLAAATLVRASSNTLSTSTNKRTGGRGGGGVRRRYPRGAATTSLRALSPVSVSPTASAVNARLLSDEAYLDMFHIPALIAQLSLSLMAAKPIDPRAFTRDWLADRLVSEEDEDDDNADDGGGSTNSGSGAREQGSQVPPSDTAVLTRSTELPSSTSFVFQASGSTMGDFASDSGAARPCLTEVSYRQGRSGRHSRQRRRTNTSGEDEADDVAKTPLEADSDGDKTGTVIDRPASVGHASRKRRAFERRAQRKDRQSVVTPSESRQRGVYGISNGAESRRNEMSASSRNNTSDDADSRSPRCGSLLTTLAPPPAEACEHREPRAAECEASSPMQRSEEAERNATAAAPSTSADVDIPSSHRRMTMESESSTSTEGLSAPHGTTHGEHEVRQSSSSSRAAETAVNDVPALVTLSTAASSMIRPEASVAKRGAAKEEFSRSDNEAEEGGEAERHSNYYDPFAMFVPILAVDATTNEVIDYREAGVSPPSAPAFSPTSGGACALPSYPTVSASGVGGGHLAQTHTSTAVTQSSGFPPYATRPVSSTFNVLPTPMLADLVGGGGLTNTSFGRRGVPNTSFGRRPAPMAGAAGRYVDPAAGAMTGSSSPPAPFITPHAPMDLPALGVSDGVVDGESLENLQLLGFPKLNSNLAAVSVGSVTGVRTSGSAVVAGEAASVRERKAVQDDDVADSNTAAPSAFCQSAVLHGATDGARNTNLSLTKDTLGPVVALSTASSPVSSTMKLESARRLGKLLDQLPAAKYAAAIVFLEGLLSSSGGSSDAAATPESESISMMANIGDASNRNRGLLNLTSTAADTTLGSVGLSGDGSSPLVGSITPGRPWSGTFGPGRSPTGRARSFAHLVAGGSSQAPALAASGRNEDGAGALAMVSRAPEGGHSRSRSKGGSTSVEALVRDALSQSVLRSLPPTHEEVPGSVPSLPLRLEVSGRGAGEGTSMGMHRVPSPTRLENTHGERFASTATSTARANTSRGSSPVPVVPGGGSDDVTLQHPPSQSERSNLSFYKQPSSTDMSNLRRRSSSPSPGGYALTAAALQQQQQSQQQPVTRKATEDRLGSAVATMLPQSLSGPPPLSPAGNSSLATTGISVSEQKLMGVAVPTQPGASCVADHDEATTPEHSTARTATAADARGADSGNEDHQGAAFGGSDSCDLGSYAAQQRQNQALQHHHGIVSSSDQSLAAHATDQNTVDRFATTGAAAEAAEPSATVAPKALEGTQRRCSNGNGGSLLLLEQRGARGDGDESTLPPECGTHEQFMPLDAAANPISLHTHSAESVSSLSSGTAPITNSGADGGGGRRAGNAPGYWPGTFGNSQVSGSAAAEAPQERPQSGRELCSSAAKSSSASAGGSSGVVGWGGTVSDSPSPPLHAHHPHSAGRELEFEDVNLGATLRMAVALAAAAGTQSARTVYGSHSSSKDSMNGPAIKSSTPNQSAGVAVVSGANVVTADPFASADANEGLSSLATADETYVNDLFVTHSSQSPPTLHGNNHKPLLRMVDGSGAGEDCVSLPSSQTVSLLNTCSSSVAEGGDVSAATASILPPAIPPVAVSADGTVLATPITAAMTPIILEPSTQSPPRSELPMVTSSVVVAMNSFFSREDHVAPEELEVVREVVAHYDAFASLDETQLETLVRTMGRMELQRGATVVREGDSTLGQLLLIVSGKLTISRKGLVTRTLARGQFYGEMEMSYHVERSRVTLTAATPTVVLYALKKVDYQKLVIHEKDARRYMFLQYVNECVLFKGLSPYIKMRLADSFRVCRLRKGTKLTEQGASVEWMYLLMSGNVRMTYQAPPSTGGETSDWPLPRRGAAPEEEARHTVTTSHSFSNFAGSTTLSEAHMSSAASAAAASTVAGTSTTRCGAAPSGITGSLSSSLTPLTVASQLPSSALSLSQAAMASLNAGAQQQDMLAERAASSAEACKESPLISMVSPSPGANAATSRMPQLLHLPNAKAAHANSRGRSGDHLAEQGADDGPPRPNSSRPRSRRLQSQQDRSVSGWQGLSQPSASAAESLDTDNTKPPSPLSTSASVRQSANTLLDTTPHSNAASTVTTSLTNTAAALAGAAGVHKTVVVVDRSKGQLVGETEFVFKCKGLFTAVATTPVQAARISRLHFEAIMTRAVVEEMKRSMLLNPDYYFFEFTVPEALKEDMRRMLFRLNVGPAARRRTRHAQQQQLLRHSVTGVEGTVSGSRSRGGTAGGNRDSEAGRRHCRQSMVLSRRTQREHNRASFMDNITGGPGGSSNGPNGTTGSSGSNSHSTSPPLVAVCVQDGGRERNDGSTSQAGSKRHHAGHRRFRTAPLEISPTMARLSTERATADSVDAAGMESSALHYLAAPTVCGGPFASPAVASTAVVSSTSAGEDSVSFTPAPAATMGSMGNVKGRGSSSDGDHNRYSRATARLTTAGRRTSFTKHSSTTTSIRRRVSTRGEIVFSGSRNLYRFTAEAMSMNESIVIAVVVDGTIIRWNSVAQSVTGYAPFEAIGKSVFDFIVSEDGRQHMRDTLAVAARFAGRWEQYNMRGLQEQRVFPFRQNAGLYQVGLALSVIPSNYAKTAEVLLLIGREGKYRAASTYAADVAKWLEGSLKPQLRQFQRRMVQIESHGWQLTAEDALQVRGNLDACMSMVEQFTKFSLLNMDVVSQSWRPVRVSALLRRFAVEAMAFARQQQHEYYCNIDLVEPKAEVFLDSPQVLAILRLLLGDALQCPNMGDDGNAIVVHAELRVTVVEPQDTNQVPLSIGSPVGRVSGGGSSAGGFVGLFAPPNIYPVIHTPVSAVQSSSEAAPLIPSGVSLPHRPLPRGHSPPLHAQKSYQHHGSDTVLPNHSHDSPLVALVSEKAPGSGGNAQGGADGSPNSAAVWPTPGSTTSSGAGMRGLPSAPISNALTSTLRRIRFELRDDGPTIPSLRGHEAVASERTHDHASPESASVDDSAARNSTSPKSASCTSERVAGDGAGDGGGLSAGLEASRSFTFAAASARRGAELEQVEKILANLGGVVYGFTRPEVPGNVVRVELPLLQQLCRVLWARQHAVVPVTSFRDLGRKLEMNTADILLIDPLHIDIASEDYESLLGDDPFDDIRVLSARLALVVMASDFSDWRVQKLLNRHAVVELPKVGSGALVHIAMQEAEQLVTEMRDEEERLDLIRRTFTNSSTERHKIGKRIGKGAFGDVFEVEDTLTGGKMAMKRMRLHDGLLADEVVQEILAMTTLTHENIIQYFYCEKESDTLLRLYMELAPGGTLRDKIRETPGVPLPFEEIVHHLSCICHGLAYVHEKSYVHGDLKTANLLLGTRNRTKIGDFGTAKHLAPHQLLYTMVGTPQYMAPEVLTADVEQRLGYDFKADIWSLGCIVLEMATGSPPFAHMECAQGMGIIKYLTELTDTPDLSPLFSGNPLVYEFVKSCLDVDPQNRPTAQELLHFDILEGAAAGQRLLPAVSIAHHLRRYTNTYAQAAFVRHASTERMLVEREVITLAFGNYSSLVAAQWANGTSRYDAHHNTLYSECRSADVLGGGSSGNRRVRVPRLLLLDAPYASAFDDIDVWARKYKDDAKSGEEGDAAYNPSAASPSPVHRGNAAEEEDHLLASVAKAVQPQRQARLKRKLFDERNTTIPWWQYITTGLGPNSVTSVKPLQHVDAAGDLPALHSFGYGLAYLRDGGRSSEVVDFNEALRHNLEAADQLQGVQCFTDGDGLFGGAAANVLEQLWEEAGPNTPVVQACSFARLPAPVADPAYRAEVAFRERRMDEVALNQLLATLHLSRHTSAVYIPVPLSDWDVLFKGAAAAASPTEVPPWLEDERATAQLLAAVMDTALYGLRDGSRASGVSSQGPQWYMDEWCRVVRPAPSLRVAAAMGALPQSVSASSELWEFLQANPLLPDAPQLDERMARANDSAEDDTSSGQAQLQAKFFSLTHSMSTYSTAHTAGQVLGHAVSLRGAGCLPATVYPAREAMLRYALPLRTSTYLPLLTEVSYPISDTFPTELLFADPAAMAKVPGGAPWSGGSAGITSLRCALQSVDVGAHVLSTYATAPMLRDINTKAQAALRNKMDRYCDAYVMEKDDWREALEEGLALFDDYNHAPLSNAEDGGGSDGDDY</sequence>
<feature type="domain" description="Protein kinase" evidence="8">
    <location>
        <begin position="3340"/>
        <end position="3603"/>
    </location>
</feature>
<feature type="compositionally biased region" description="Acidic residues" evidence="7">
    <location>
        <begin position="295"/>
        <end position="304"/>
    </location>
</feature>
<feature type="compositionally biased region" description="Low complexity" evidence="7">
    <location>
        <begin position="2363"/>
        <end position="2387"/>
    </location>
</feature>
<feature type="compositionally biased region" description="Basic and acidic residues" evidence="7">
    <location>
        <begin position="17"/>
        <end position="26"/>
    </location>
</feature>
<keyword evidence="4" id="KW-0142">cGMP-binding</keyword>
<feature type="region of interest" description="Disordered" evidence="7">
    <location>
        <begin position="1"/>
        <end position="44"/>
    </location>
</feature>
<dbReference type="SUPFAM" id="SSF51206">
    <property type="entry name" value="cAMP-binding domain-like"/>
    <property type="match status" value="2"/>
</dbReference>
<dbReference type="InterPro" id="IPR008271">
    <property type="entry name" value="Ser/Thr_kinase_AS"/>
</dbReference>
<dbReference type="InterPro" id="IPR000014">
    <property type="entry name" value="PAS"/>
</dbReference>
<keyword evidence="11" id="KW-0808">Transferase</keyword>
<dbReference type="FunFam" id="1.10.510.10:FF:000805">
    <property type="entry name" value="Mitogen activated kinase-like protein"/>
    <property type="match status" value="1"/>
</dbReference>
<feature type="compositionally biased region" description="Low complexity" evidence="7">
    <location>
        <begin position="66"/>
        <end position="79"/>
    </location>
</feature>
<feature type="region of interest" description="Disordered" evidence="7">
    <location>
        <begin position="1984"/>
        <end position="2016"/>
    </location>
</feature>
<name>A0A504XLY2_LEIDO</name>
<feature type="compositionally biased region" description="Basic residues" evidence="7">
    <location>
        <begin position="375"/>
        <end position="386"/>
    </location>
</feature>
<dbReference type="Gene3D" id="3.30.450.20">
    <property type="entry name" value="PAS domain"/>
    <property type="match status" value="1"/>
</dbReference>
<dbReference type="PROSITE" id="PS50011">
    <property type="entry name" value="PROTEIN_KINASE_DOM"/>
    <property type="match status" value="1"/>
</dbReference>
<feature type="compositionally biased region" description="Polar residues" evidence="7">
    <location>
        <begin position="2191"/>
        <end position="2202"/>
    </location>
</feature>
<dbReference type="PROSITE" id="PS00108">
    <property type="entry name" value="PROTEIN_KINASE_ST"/>
    <property type="match status" value="1"/>
</dbReference>
<feature type="compositionally biased region" description="Low complexity" evidence="7">
    <location>
        <begin position="1156"/>
        <end position="1174"/>
    </location>
</feature>
<dbReference type="GO" id="GO:0007005">
    <property type="term" value="P:mitochondrion organization"/>
    <property type="evidence" value="ECO:0007669"/>
    <property type="project" value="InterPro"/>
</dbReference>
<feature type="coiled-coil region" evidence="6">
    <location>
        <begin position="3304"/>
        <end position="3331"/>
    </location>
</feature>
<evidence type="ECO:0000259" key="10">
    <source>
        <dbReference type="PROSITE" id="PS50112"/>
    </source>
</evidence>
<feature type="compositionally biased region" description="Basic and acidic residues" evidence="7">
    <location>
        <begin position="432"/>
        <end position="441"/>
    </location>
</feature>
<feature type="compositionally biased region" description="Gly residues" evidence="7">
    <location>
        <begin position="1544"/>
        <end position="1553"/>
    </location>
</feature>
<dbReference type="InterPro" id="IPR017441">
    <property type="entry name" value="Protein_kinase_ATP_BS"/>
</dbReference>
<accession>A0A504XLY2</accession>
<feature type="compositionally biased region" description="Polar residues" evidence="7">
    <location>
        <begin position="468"/>
        <end position="477"/>
    </location>
</feature>
<feature type="region of interest" description="Disordered" evidence="7">
    <location>
        <begin position="2356"/>
        <end position="2489"/>
    </location>
</feature>
<feature type="compositionally biased region" description="Basic residues" evidence="7">
    <location>
        <begin position="2477"/>
        <end position="2488"/>
    </location>
</feature>
<feature type="domain" description="PAS" evidence="10">
    <location>
        <begin position="2644"/>
        <end position="2684"/>
    </location>
</feature>
<dbReference type="Pfam" id="PF00027">
    <property type="entry name" value="cNMP_binding"/>
    <property type="match status" value="1"/>
</dbReference>
<dbReference type="InterPro" id="IPR049942">
    <property type="entry name" value="DML1/Misato"/>
</dbReference>
<feature type="compositionally biased region" description="Polar residues" evidence="7">
    <location>
        <begin position="92"/>
        <end position="105"/>
    </location>
</feature>
<feature type="domain" description="Cyclic nucleotide-binding" evidence="9">
    <location>
        <begin position="1813"/>
        <end position="1931"/>
    </location>
</feature>
<evidence type="ECO:0000259" key="9">
    <source>
        <dbReference type="PROSITE" id="PS50042"/>
    </source>
</evidence>
<feature type="compositionally biased region" description="Gly residues" evidence="7">
    <location>
        <begin position="3025"/>
        <end position="3035"/>
    </location>
</feature>
<evidence type="ECO:0000256" key="3">
    <source>
        <dbReference type="ARBA" id="ARBA00022840"/>
    </source>
</evidence>
<keyword evidence="6" id="KW-0175">Coiled coil</keyword>
<dbReference type="PROSITE" id="PS50112">
    <property type="entry name" value="PAS"/>
    <property type="match status" value="1"/>
</dbReference>
<dbReference type="VEuPathDB" id="TriTrypDB:LDHU3_20.0970"/>
<keyword evidence="2 5" id="KW-0547">Nucleotide-binding</keyword>
<feature type="region of interest" description="Disordered" evidence="7">
    <location>
        <begin position="1103"/>
        <end position="1253"/>
    </location>
</feature>
<feature type="compositionally biased region" description="Polar residues" evidence="7">
    <location>
        <begin position="1189"/>
        <end position="1211"/>
    </location>
</feature>
<feature type="compositionally biased region" description="Low complexity" evidence="7">
    <location>
        <begin position="1318"/>
        <end position="1331"/>
    </location>
</feature>
<dbReference type="InterPro" id="IPR035965">
    <property type="entry name" value="PAS-like_dom_sf"/>
</dbReference>
<dbReference type="SMART" id="SM00220">
    <property type="entry name" value="S_TKc"/>
    <property type="match status" value="1"/>
</dbReference>
<dbReference type="VEuPathDB" id="TriTrypDB:LdBPK_200790.1"/>
<feature type="compositionally biased region" description="Low complexity" evidence="7">
    <location>
        <begin position="2435"/>
        <end position="2454"/>
    </location>
</feature>
<dbReference type="Gene3D" id="1.10.510.10">
    <property type="entry name" value="Transferase(Phosphotransferase) domain 1"/>
    <property type="match status" value="1"/>
</dbReference>
<keyword evidence="11" id="KW-0418">Kinase</keyword>
<proteinExistence type="predicted"/>
<dbReference type="PROSITE" id="PS00107">
    <property type="entry name" value="PROTEIN_KINASE_ATP"/>
    <property type="match status" value="1"/>
</dbReference>
<feature type="region of interest" description="Disordered" evidence="7">
    <location>
        <begin position="1260"/>
        <end position="1279"/>
    </location>
</feature>
<evidence type="ECO:0000256" key="2">
    <source>
        <dbReference type="ARBA" id="ARBA00022741"/>
    </source>
</evidence>
<dbReference type="PANTHER" id="PTHR13391:SF0">
    <property type="entry name" value="PROTEIN MISATO HOMOLOG 1"/>
    <property type="match status" value="1"/>
</dbReference>
<dbReference type="Pfam" id="PF00069">
    <property type="entry name" value="Pkinase"/>
    <property type="match status" value="1"/>
</dbReference>
<dbReference type="GO" id="GO:0006355">
    <property type="term" value="P:regulation of DNA-templated transcription"/>
    <property type="evidence" value="ECO:0007669"/>
    <property type="project" value="InterPro"/>
</dbReference>
<feature type="region of interest" description="Disordered" evidence="7">
    <location>
        <begin position="2145"/>
        <end position="2224"/>
    </location>
</feature>
<keyword evidence="3 5" id="KW-0067">ATP-binding</keyword>
<feature type="region of interest" description="Disordered" evidence="7">
    <location>
        <begin position="1300"/>
        <end position="1343"/>
    </location>
</feature>
<feature type="region of interest" description="Disordered" evidence="7">
    <location>
        <begin position="3731"/>
        <end position="3755"/>
    </location>
</feature>
<dbReference type="VEuPathDB" id="TriTrypDB:LdBPK_200780.1"/>
<dbReference type="InterPro" id="IPR011009">
    <property type="entry name" value="Kinase-like_dom_sf"/>
</dbReference>
<feature type="region of interest" description="Disordered" evidence="7">
    <location>
        <begin position="2566"/>
        <end position="2585"/>
    </location>
</feature>
<dbReference type="PANTHER" id="PTHR13391">
    <property type="entry name" value="MITOCHONDRIAL DISTRIBUTION REGULATOR MISATO"/>
    <property type="match status" value="1"/>
</dbReference>
<keyword evidence="1" id="KW-0140">cGMP</keyword>
<dbReference type="GO" id="GO:0005737">
    <property type="term" value="C:cytoplasm"/>
    <property type="evidence" value="ECO:0007669"/>
    <property type="project" value="TreeGrafter"/>
</dbReference>
<feature type="domain" description="Cyclic nucleotide-binding" evidence="9">
    <location>
        <begin position="1934"/>
        <end position="1982"/>
    </location>
</feature>
<feature type="compositionally biased region" description="Polar residues" evidence="7">
    <location>
        <begin position="195"/>
        <end position="207"/>
    </location>
</feature>
<dbReference type="PROSITE" id="PS50042">
    <property type="entry name" value="CNMP_BINDING_3"/>
    <property type="match status" value="3"/>
</dbReference>